<keyword evidence="2" id="KW-0436">Ligase</keyword>
<evidence type="ECO:0000313" key="11">
    <source>
        <dbReference type="Proteomes" id="UP000215335"/>
    </source>
</evidence>
<comment type="catalytic activity">
    <reaction evidence="7">
        <text>a medium-chain fatty acid + ATP + CoA = a medium-chain fatty acyl-CoA + AMP + diphosphate</text>
        <dbReference type="Rhea" id="RHEA:48340"/>
        <dbReference type="ChEBI" id="CHEBI:30616"/>
        <dbReference type="ChEBI" id="CHEBI:33019"/>
        <dbReference type="ChEBI" id="CHEBI:57287"/>
        <dbReference type="ChEBI" id="CHEBI:59558"/>
        <dbReference type="ChEBI" id="CHEBI:90546"/>
        <dbReference type="ChEBI" id="CHEBI:456215"/>
        <dbReference type="EC" id="6.2.1.2"/>
    </reaction>
</comment>
<comment type="similarity">
    <text evidence="1">Belongs to the ATP-dependent AMP-binding enzyme family.</text>
</comment>
<dbReference type="Gene3D" id="3.40.50.12780">
    <property type="entry name" value="N-terminal domain of ligase-like"/>
    <property type="match status" value="1"/>
</dbReference>
<dbReference type="FunFam" id="3.30.300.30:FF:000008">
    <property type="entry name" value="2,3-dihydroxybenzoate-AMP ligase"/>
    <property type="match status" value="1"/>
</dbReference>
<evidence type="ECO:0000259" key="9">
    <source>
        <dbReference type="Pfam" id="PF13193"/>
    </source>
</evidence>
<comment type="function">
    <text evidence="3">Acyl-CoA synthases catalyze the initial reaction in fatty acid metabolism, by forming a thioester with CoA. Has some preference toward medium-chain substrates. Plays a role in adipocyte differentiation.</text>
</comment>
<organism evidence="10 11">
    <name type="scientific">Trichomalopsis sarcophagae</name>
    <dbReference type="NCBI Taxonomy" id="543379"/>
    <lineage>
        <taxon>Eukaryota</taxon>
        <taxon>Metazoa</taxon>
        <taxon>Ecdysozoa</taxon>
        <taxon>Arthropoda</taxon>
        <taxon>Hexapoda</taxon>
        <taxon>Insecta</taxon>
        <taxon>Pterygota</taxon>
        <taxon>Neoptera</taxon>
        <taxon>Endopterygota</taxon>
        <taxon>Hymenoptera</taxon>
        <taxon>Apocrita</taxon>
        <taxon>Proctotrupomorpha</taxon>
        <taxon>Chalcidoidea</taxon>
        <taxon>Pteromalidae</taxon>
        <taxon>Pteromalinae</taxon>
        <taxon>Trichomalopsis</taxon>
    </lineage>
</organism>
<feature type="domain" description="AMP-dependent synthetase/ligase" evidence="8">
    <location>
        <begin position="68"/>
        <end position="455"/>
    </location>
</feature>
<dbReference type="GO" id="GO:0031956">
    <property type="term" value="F:medium-chain fatty acid-CoA ligase activity"/>
    <property type="evidence" value="ECO:0007669"/>
    <property type="project" value="UniProtKB-EC"/>
</dbReference>
<name>A0A232FA44_9HYME</name>
<evidence type="ECO:0000256" key="3">
    <source>
        <dbReference type="ARBA" id="ARBA00037247"/>
    </source>
</evidence>
<dbReference type="Pfam" id="PF13193">
    <property type="entry name" value="AMP-binding_C"/>
    <property type="match status" value="1"/>
</dbReference>
<evidence type="ECO:0000256" key="1">
    <source>
        <dbReference type="ARBA" id="ARBA00006432"/>
    </source>
</evidence>
<evidence type="ECO:0000256" key="7">
    <source>
        <dbReference type="ARBA" id="ARBA00048277"/>
    </source>
</evidence>
<evidence type="ECO:0000313" key="10">
    <source>
        <dbReference type="EMBL" id="OXU27492.1"/>
    </source>
</evidence>
<dbReference type="InterPro" id="IPR042099">
    <property type="entry name" value="ANL_N_sf"/>
</dbReference>
<dbReference type="EC" id="6.2.1.2" evidence="4"/>
<dbReference type="PROSITE" id="PS00455">
    <property type="entry name" value="AMP_BINDING"/>
    <property type="match status" value="1"/>
</dbReference>
<evidence type="ECO:0000259" key="8">
    <source>
        <dbReference type="Pfam" id="PF00501"/>
    </source>
</evidence>
<dbReference type="GO" id="GO:0006631">
    <property type="term" value="P:fatty acid metabolic process"/>
    <property type="evidence" value="ECO:0007669"/>
    <property type="project" value="TreeGrafter"/>
</dbReference>
<accession>A0A232FA44</accession>
<dbReference type="OrthoDB" id="10253115at2759"/>
<evidence type="ECO:0000256" key="6">
    <source>
        <dbReference type="ARBA" id="ARBA00047319"/>
    </source>
</evidence>
<dbReference type="AlphaFoldDB" id="A0A232FA44"/>
<feature type="domain" description="AMP-binding enzyme C-terminal" evidence="9">
    <location>
        <begin position="506"/>
        <end position="581"/>
    </location>
</feature>
<evidence type="ECO:0000256" key="4">
    <source>
        <dbReference type="ARBA" id="ARBA00039009"/>
    </source>
</evidence>
<dbReference type="Proteomes" id="UP000215335">
    <property type="component" value="Unassembled WGS sequence"/>
</dbReference>
<dbReference type="PANTHER" id="PTHR43201:SF5">
    <property type="entry name" value="MEDIUM-CHAIN ACYL-COA LIGASE ACSF2, MITOCHONDRIAL"/>
    <property type="match status" value="1"/>
</dbReference>
<dbReference type="InterPro" id="IPR045851">
    <property type="entry name" value="AMP-bd_C_sf"/>
</dbReference>
<keyword evidence="11" id="KW-1185">Reference proteome</keyword>
<dbReference type="Gene3D" id="3.30.300.30">
    <property type="match status" value="1"/>
</dbReference>
<dbReference type="SUPFAM" id="SSF56801">
    <property type="entry name" value="Acetyl-CoA synthetase-like"/>
    <property type="match status" value="1"/>
</dbReference>
<evidence type="ECO:0000256" key="5">
    <source>
        <dbReference type="ARBA" id="ARBA00039638"/>
    </source>
</evidence>
<comment type="catalytic activity">
    <reaction evidence="6">
        <text>octanoate + ATP + CoA = octanoyl-CoA + AMP + diphosphate</text>
        <dbReference type="Rhea" id="RHEA:33631"/>
        <dbReference type="ChEBI" id="CHEBI:25646"/>
        <dbReference type="ChEBI" id="CHEBI:30616"/>
        <dbReference type="ChEBI" id="CHEBI:33019"/>
        <dbReference type="ChEBI" id="CHEBI:57287"/>
        <dbReference type="ChEBI" id="CHEBI:57386"/>
        <dbReference type="ChEBI" id="CHEBI:456215"/>
    </reaction>
</comment>
<dbReference type="Pfam" id="PF00501">
    <property type="entry name" value="AMP-binding"/>
    <property type="match status" value="1"/>
</dbReference>
<dbReference type="PANTHER" id="PTHR43201">
    <property type="entry name" value="ACYL-COA SYNTHETASE"/>
    <property type="match status" value="1"/>
</dbReference>
<dbReference type="InterPro" id="IPR025110">
    <property type="entry name" value="AMP-bd_C"/>
</dbReference>
<sequence length="603" mass="67632">MLWRHRIVRFAVRQNVGSDSRHAAIVLQKRHHSVSTAAAIPLPDKPKLSYLRNPGTRPLLETTIGKLLETAAGRWPERDCVISIHQSSRLTYGELLLRADKLAAGLKKLGLRKGDRIGIWGPNEIEWLIGYMGAARAGLIVAGINPYYQLGELHYCLKKIGAKAVLAPESYRTQRYAEMLLTVKKSLPMLDHIIVYADDHVTGTRRFRDVESLADRKEVEMIKEEQVEISPYNGTNIQFTSGTTGNPKAVLLSHRGLVNNSRQAVTRLDTDGRKICLNVPYFHAFGMVMGIVGPLHAGSTVVLESPTFNPIKSIDAILAEKCSVSFGTPTMWTNMIDVQTRTGAKIDTLYTGSTGGATASPDLYKRVRECLRMERIKRDEVNFVPSFQSIYGLTESTAIVNQALPEEDNQLTETTIGYISDHLEIKIVDEKGETVPFGTPGELCTRGYSTMLGYWDDEENTRKAIMEDEWLKTGDQYILREDGYGIIVGRLKDMIIRGGENIYPKEIEHFLESHPSILEVHAFGVHDDVYGEEMCACVRLRSGAKISVEDVVNYAKGKIAKFKIPRYIVFREEFPKTTSGKIQKYKLRQEMEDQGIVPKAPQS</sequence>
<dbReference type="EMBL" id="NNAY01000597">
    <property type="protein sequence ID" value="OXU27492.1"/>
    <property type="molecule type" value="Genomic_DNA"/>
</dbReference>
<reference evidence="10 11" key="1">
    <citation type="journal article" date="2017" name="Curr. Biol.">
        <title>The Evolution of Venom by Co-option of Single-Copy Genes.</title>
        <authorList>
            <person name="Martinson E.O."/>
            <person name="Mrinalini"/>
            <person name="Kelkar Y.D."/>
            <person name="Chang C.H."/>
            <person name="Werren J.H."/>
        </authorList>
    </citation>
    <scope>NUCLEOTIDE SEQUENCE [LARGE SCALE GENOMIC DNA]</scope>
    <source>
        <strain evidence="10 11">Alberta</strain>
        <tissue evidence="10">Whole body</tissue>
    </source>
</reference>
<protein>
    <recommendedName>
        <fullName evidence="5">Medium-chain acyl-CoA ligase ACSF2, mitochondrial</fullName>
        <ecNumber evidence="4">6.2.1.2</ecNumber>
    </recommendedName>
</protein>
<dbReference type="InterPro" id="IPR020845">
    <property type="entry name" value="AMP-binding_CS"/>
</dbReference>
<gene>
    <name evidence="10" type="ORF">TSAR_010652</name>
</gene>
<dbReference type="STRING" id="543379.A0A232FA44"/>
<proteinExistence type="inferred from homology"/>
<dbReference type="InterPro" id="IPR000873">
    <property type="entry name" value="AMP-dep_synth/lig_dom"/>
</dbReference>
<evidence type="ECO:0000256" key="2">
    <source>
        <dbReference type="ARBA" id="ARBA00022598"/>
    </source>
</evidence>
<comment type="caution">
    <text evidence="10">The sequence shown here is derived from an EMBL/GenBank/DDBJ whole genome shotgun (WGS) entry which is preliminary data.</text>
</comment>